<name>A0AAP2DCN9_9BACT</name>
<reference evidence="1 2" key="1">
    <citation type="submission" date="2021-05" db="EMBL/GenBank/DDBJ databases">
        <title>A Polyphasic approach of four new species of the genus Ohtaekwangia: Ohtaekwangia histidinii sp. nov., Ohtaekwangia cretensis sp. nov., Ohtaekwangia indiensis sp. nov., Ohtaekwangia reichenbachii sp. nov. from diverse environment.</title>
        <authorList>
            <person name="Octaviana S."/>
        </authorList>
    </citation>
    <scope>NUCLEOTIDE SEQUENCE [LARGE SCALE GENOMIC DNA]</scope>
    <source>
        <strain evidence="1 2">PWU37</strain>
    </source>
</reference>
<evidence type="ECO:0000313" key="2">
    <source>
        <dbReference type="Proteomes" id="UP001319180"/>
    </source>
</evidence>
<protein>
    <submittedName>
        <fullName evidence="1">Uncharacterized protein</fullName>
    </submittedName>
</protein>
<keyword evidence="2" id="KW-1185">Reference proteome</keyword>
<organism evidence="1 2">
    <name type="scientific">Dawidia soli</name>
    <dbReference type="NCBI Taxonomy" id="2782352"/>
    <lineage>
        <taxon>Bacteria</taxon>
        <taxon>Pseudomonadati</taxon>
        <taxon>Bacteroidota</taxon>
        <taxon>Cytophagia</taxon>
        <taxon>Cytophagales</taxon>
        <taxon>Chryseotaleaceae</taxon>
        <taxon>Dawidia</taxon>
    </lineage>
</organism>
<dbReference type="RefSeq" id="WP_254092938.1">
    <property type="nucleotide sequence ID" value="NZ_JAHESC010000046.1"/>
</dbReference>
<proteinExistence type="predicted"/>
<evidence type="ECO:0000313" key="1">
    <source>
        <dbReference type="EMBL" id="MBT1689716.1"/>
    </source>
</evidence>
<sequence length="115" mass="12579">MKSDIAKYKPVAGLFLEALMLVFIFVYSQGALSQQPTDTGDMPLKSVLSFHEISLRNHFSSHPCDQVLSKFPITAGLFPPFARDLSGAALALSKALTVSHFERSIFYVTATDNAP</sequence>
<dbReference type="EMBL" id="JAHESC010000046">
    <property type="protein sequence ID" value="MBT1689716.1"/>
    <property type="molecule type" value="Genomic_DNA"/>
</dbReference>
<gene>
    <name evidence="1" type="ORF">KK078_24355</name>
</gene>
<accession>A0AAP2DCN9</accession>
<dbReference type="Proteomes" id="UP001319180">
    <property type="component" value="Unassembled WGS sequence"/>
</dbReference>
<comment type="caution">
    <text evidence="1">The sequence shown here is derived from an EMBL/GenBank/DDBJ whole genome shotgun (WGS) entry which is preliminary data.</text>
</comment>
<dbReference type="AlphaFoldDB" id="A0AAP2DCN9"/>